<keyword evidence="1" id="KW-0472">Membrane</keyword>
<evidence type="ECO:0000256" key="1">
    <source>
        <dbReference type="SAM" id="Phobius"/>
    </source>
</evidence>
<proteinExistence type="predicted"/>
<protein>
    <submittedName>
        <fullName evidence="2">DUF2905 domain-containing protein</fullName>
    </submittedName>
</protein>
<evidence type="ECO:0000313" key="2">
    <source>
        <dbReference type="EMBL" id="PIS29017.1"/>
    </source>
</evidence>
<dbReference type="PANTHER" id="PTHR36443">
    <property type="entry name" value="BSR5223 PROTEIN"/>
    <property type="match status" value="1"/>
</dbReference>
<dbReference type="Pfam" id="PF11146">
    <property type="entry name" value="DUF2905"/>
    <property type="match status" value="1"/>
</dbReference>
<sequence>MAVESLGRLILYIGVILVLIGGFFILVGRVPWFGRLPGDFIYRREGLTIFLPITTMVLVSLVLTLLLNIVWRR</sequence>
<dbReference type="EMBL" id="PEYM01000105">
    <property type="protein sequence ID" value="PIS29017.1"/>
    <property type="molecule type" value="Genomic_DNA"/>
</dbReference>
<dbReference type="AlphaFoldDB" id="A0A2H0XVP5"/>
<dbReference type="InterPro" id="IPR021320">
    <property type="entry name" value="DUF2905"/>
</dbReference>
<keyword evidence="1" id="KW-1133">Transmembrane helix</keyword>
<keyword evidence="1" id="KW-0812">Transmembrane</keyword>
<reference evidence="2 3" key="1">
    <citation type="submission" date="2017-09" db="EMBL/GenBank/DDBJ databases">
        <title>Depth-based differentiation of microbial function through sediment-hosted aquifers and enrichment of novel symbionts in the deep terrestrial subsurface.</title>
        <authorList>
            <person name="Probst A.J."/>
            <person name="Ladd B."/>
            <person name="Jarett J.K."/>
            <person name="Geller-Mcgrath D.E."/>
            <person name="Sieber C.M."/>
            <person name="Emerson J.B."/>
            <person name="Anantharaman K."/>
            <person name="Thomas B.C."/>
            <person name="Malmstrom R."/>
            <person name="Stieglmeier M."/>
            <person name="Klingl A."/>
            <person name="Woyke T."/>
            <person name="Ryan C.M."/>
            <person name="Banfield J.F."/>
        </authorList>
    </citation>
    <scope>NUCLEOTIDE SEQUENCE [LARGE SCALE GENOMIC DNA]</scope>
    <source>
        <strain evidence="2">CG08_land_8_20_14_0_20_45_16</strain>
    </source>
</reference>
<feature type="transmembrane region" description="Helical" evidence="1">
    <location>
        <begin position="9"/>
        <end position="27"/>
    </location>
</feature>
<feature type="transmembrane region" description="Helical" evidence="1">
    <location>
        <begin position="47"/>
        <end position="71"/>
    </location>
</feature>
<gene>
    <name evidence="2" type="ORF">COT42_06415</name>
</gene>
<dbReference type="PANTHER" id="PTHR36443:SF1">
    <property type="entry name" value="BSR5223 PROTEIN"/>
    <property type="match status" value="1"/>
</dbReference>
<organism evidence="2 3">
    <name type="scientific">Candidatus Saganbacteria bacterium CG08_land_8_20_14_0_20_45_16</name>
    <dbReference type="NCBI Taxonomy" id="2014293"/>
    <lineage>
        <taxon>Bacteria</taxon>
        <taxon>Bacillati</taxon>
        <taxon>Saganbacteria</taxon>
    </lineage>
</organism>
<comment type="caution">
    <text evidence="2">The sequence shown here is derived from an EMBL/GenBank/DDBJ whole genome shotgun (WGS) entry which is preliminary data.</text>
</comment>
<dbReference type="Proteomes" id="UP000231343">
    <property type="component" value="Unassembled WGS sequence"/>
</dbReference>
<name>A0A2H0XVP5_UNCSA</name>
<accession>A0A2H0XVP5</accession>
<evidence type="ECO:0000313" key="3">
    <source>
        <dbReference type="Proteomes" id="UP000231343"/>
    </source>
</evidence>